<dbReference type="SUPFAM" id="SSF103473">
    <property type="entry name" value="MFS general substrate transporter"/>
    <property type="match status" value="1"/>
</dbReference>
<protein>
    <submittedName>
        <fullName evidence="3">Na+/melibiose symporter</fullName>
    </submittedName>
</protein>
<sequence length="413" mass="41971">MRPAALLCYGAFGLPLAMVALPIYVYVPQFYAERSGLGLAAIGAALLLARLAAACVDPALGRWMARGGDYAGHVRLALAPLLLGFVALFHPPPLGGAAAMAWFLAALALAYLGFSLATIAHQSWGAALSQAPGPRARLTAAREGCGLLGVMLAAGLGAAYGYTALSLAFAAALLGGAGCLLLKAPRPPRAAAGMAGAGPWSGRRPAPLLAPLRGRRFRALFIVAMVNGVAAAIPATLFLFFADDVLGLGATAGWYLLLYFLCAAASLAPWAALARRVGEARAWVAGMLLAALVFVWAWRLGAGDSAAFGAICAVSGLALGADLALPPALLAGVIARAGHSGAGEGAYFGLWHWGVQMNLALAAGVALPLLAWLGYVPGAAQGTAALSFAYALLPCALKLLAAALLWRAPLRDC</sequence>
<evidence type="ECO:0000313" key="4">
    <source>
        <dbReference type="Proteomes" id="UP000199470"/>
    </source>
</evidence>
<dbReference type="STRING" id="758825.SAMN02982985_02719"/>
<dbReference type="EMBL" id="FOTW01000012">
    <property type="protein sequence ID" value="SFM09553.1"/>
    <property type="molecule type" value="Genomic_DNA"/>
</dbReference>
<dbReference type="PANTHER" id="PTHR11328">
    <property type="entry name" value="MAJOR FACILITATOR SUPERFAMILY DOMAIN-CONTAINING PROTEIN"/>
    <property type="match status" value="1"/>
</dbReference>
<evidence type="ECO:0000256" key="2">
    <source>
        <dbReference type="SAM" id="Phobius"/>
    </source>
</evidence>
<feature type="transmembrane region" description="Helical" evidence="2">
    <location>
        <begin position="7"/>
        <end position="27"/>
    </location>
</feature>
<dbReference type="Pfam" id="PF13347">
    <property type="entry name" value="MFS_2"/>
    <property type="match status" value="1"/>
</dbReference>
<feature type="transmembrane region" description="Helical" evidence="2">
    <location>
        <begin position="96"/>
        <end position="119"/>
    </location>
</feature>
<feature type="transmembrane region" description="Helical" evidence="2">
    <location>
        <begin position="387"/>
        <end position="406"/>
    </location>
</feature>
<dbReference type="GO" id="GO:0008643">
    <property type="term" value="P:carbohydrate transport"/>
    <property type="evidence" value="ECO:0007669"/>
    <property type="project" value="InterPro"/>
</dbReference>
<dbReference type="GO" id="GO:0005886">
    <property type="term" value="C:plasma membrane"/>
    <property type="evidence" value="ECO:0007669"/>
    <property type="project" value="TreeGrafter"/>
</dbReference>
<dbReference type="GO" id="GO:0015293">
    <property type="term" value="F:symporter activity"/>
    <property type="evidence" value="ECO:0007669"/>
    <property type="project" value="InterPro"/>
</dbReference>
<keyword evidence="2" id="KW-0812">Transmembrane</keyword>
<keyword evidence="2" id="KW-0472">Membrane</keyword>
<dbReference type="OrthoDB" id="181905at2"/>
<dbReference type="AlphaFoldDB" id="A0A1I4N2S5"/>
<dbReference type="PANTHER" id="PTHR11328:SF24">
    <property type="entry name" value="MAJOR FACILITATOR SUPERFAMILY (MFS) PROFILE DOMAIN-CONTAINING PROTEIN"/>
    <property type="match status" value="1"/>
</dbReference>
<reference evidence="3 4" key="1">
    <citation type="submission" date="2016-10" db="EMBL/GenBank/DDBJ databases">
        <authorList>
            <person name="de Groot N.N."/>
        </authorList>
    </citation>
    <scope>NUCLEOTIDE SEQUENCE [LARGE SCALE GENOMIC DNA]</scope>
    <source>
        <strain evidence="3 4">ATCC 43154</strain>
    </source>
</reference>
<dbReference type="InterPro" id="IPR036259">
    <property type="entry name" value="MFS_trans_sf"/>
</dbReference>
<proteinExistence type="inferred from homology"/>
<feature type="transmembrane region" description="Helical" evidence="2">
    <location>
        <begin position="164"/>
        <end position="182"/>
    </location>
</feature>
<feature type="transmembrane region" description="Helical" evidence="2">
    <location>
        <begin position="280"/>
        <end position="300"/>
    </location>
</feature>
<accession>A0A1I4N2S5</accession>
<feature type="transmembrane region" description="Helical" evidence="2">
    <location>
        <begin position="39"/>
        <end position="60"/>
    </location>
</feature>
<comment type="similarity">
    <text evidence="1">Belongs to the sodium:galactoside symporter (TC 2.A.2) family.</text>
</comment>
<evidence type="ECO:0000256" key="1">
    <source>
        <dbReference type="ARBA" id="ARBA00009617"/>
    </source>
</evidence>
<feature type="transmembrane region" description="Helical" evidence="2">
    <location>
        <begin position="355"/>
        <end position="375"/>
    </location>
</feature>
<name>A0A1I4N2S5_9BURK</name>
<dbReference type="InterPro" id="IPR039672">
    <property type="entry name" value="MFS_2"/>
</dbReference>
<gene>
    <name evidence="3" type="ORF">SAMN02982985_02719</name>
</gene>
<dbReference type="RefSeq" id="WP_093388232.1">
    <property type="nucleotide sequence ID" value="NZ_FOTW01000012.1"/>
</dbReference>
<feature type="transmembrane region" description="Helical" evidence="2">
    <location>
        <begin position="306"/>
        <end position="334"/>
    </location>
</feature>
<feature type="transmembrane region" description="Helical" evidence="2">
    <location>
        <begin position="219"/>
        <end position="242"/>
    </location>
</feature>
<dbReference type="Proteomes" id="UP000199470">
    <property type="component" value="Unassembled WGS sequence"/>
</dbReference>
<keyword evidence="4" id="KW-1185">Reference proteome</keyword>
<keyword evidence="2" id="KW-1133">Transmembrane helix</keyword>
<feature type="transmembrane region" description="Helical" evidence="2">
    <location>
        <begin position="254"/>
        <end position="273"/>
    </location>
</feature>
<evidence type="ECO:0000313" key="3">
    <source>
        <dbReference type="EMBL" id="SFM09553.1"/>
    </source>
</evidence>
<organism evidence="3 4">
    <name type="scientific">Rugamonas rubra</name>
    <dbReference type="NCBI Taxonomy" id="758825"/>
    <lineage>
        <taxon>Bacteria</taxon>
        <taxon>Pseudomonadati</taxon>
        <taxon>Pseudomonadota</taxon>
        <taxon>Betaproteobacteria</taxon>
        <taxon>Burkholderiales</taxon>
        <taxon>Oxalobacteraceae</taxon>
        <taxon>Telluria group</taxon>
        <taxon>Rugamonas</taxon>
    </lineage>
</organism>
<feature type="transmembrane region" description="Helical" evidence="2">
    <location>
        <begin position="72"/>
        <end position="90"/>
    </location>
</feature>